<proteinExistence type="predicted"/>
<sequence length="344" mass="38287">MYKCNHSASIYNYTNTPCRAVMVMYDKERDESEDKGLLVSMLLDPKLLHKHGLNSKGAIIHEPGEPATDPMVLGVAGQERHASGELGPYTSSIDFLRVALAEMDASGDELHEPQTDDLLQLSSGRLSVTSMNLSRLTGQYTNVDSHLSRMNRMLAHHLQQGDVGWLLDELEQKAGQEFMQFKEAIKPHNSDQTQFDIAQSLNDIEERIEDYPLLTPKQAAVLMGEMNSKNPSRVINTAREQGNILVFYFGDSKTAQIPAFQFKPGAQGFGSWEVMPKLINILKGVHDWGVYSWFTTENEDLGCTPADAIGDPGRTSDLLYLAGLFKSESTLRDLTYVRAGEGEE</sequence>
<evidence type="ECO:0000313" key="1">
    <source>
        <dbReference type="EMBL" id="CBJ93099.1"/>
    </source>
</evidence>
<dbReference type="AlphaFoldDB" id="A0A9P1JLG9"/>
<dbReference type="EMBL" id="FP893246">
    <property type="protein sequence ID" value="CBJ93099.1"/>
    <property type="molecule type" value="Genomic_DNA"/>
</dbReference>
<accession>A0A9P1JLG9</accession>
<organism evidence="1">
    <name type="scientific">Vibrio nigripulchritudo</name>
    <dbReference type="NCBI Taxonomy" id="28173"/>
    <lineage>
        <taxon>Bacteria</taxon>
        <taxon>Pseudomonadati</taxon>
        <taxon>Pseudomonadota</taxon>
        <taxon>Gammaproteobacteria</taxon>
        <taxon>Vibrionales</taxon>
        <taxon>Vibrionaceae</taxon>
        <taxon>Vibrio</taxon>
    </lineage>
</organism>
<protein>
    <submittedName>
        <fullName evidence="1">Uncharacterized protein</fullName>
    </submittedName>
</protein>
<gene>
    <name evidence="1" type="ORF">VIBNI_0053</name>
</gene>
<geneLocation type="plasmid" evidence="1">
    <name>VIBNI_pA</name>
</geneLocation>
<name>A0A9P1JLG9_9VIBR</name>
<reference evidence="1" key="1">
    <citation type="submission" date="2010-02" db="EMBL/GenBank/DDBJ databases">
        <authorList>
            <person name="Genoscope - CEA"/>
        </authorList>
    </citation>
    <scope>NUCLEOTIDE SEQUENCE</scope>
    <source>
        <plasmid evidence="1">VIBNI_pA</plasmid>
    </source>
</reference>
<keyword evidence="1" id="KW-0614">Plasmid</keyword>